<dbReference type="InterPro" id="IPR029044">
    <property type="entry name" value="Nucleotide-diphossugar_trans"/>
</dbReference>
<dbReference type="InterPro" id="IPR013216">
    <property type="entry name" value="Methyltransf_11"/>
</dbReference>
<protein>
    <submittedName>
        <fullName evidence="12">Glycosyl transferase</fullName>
    </submittedName>
</protein>
<feature type="transmembrane region" description="Helical" evidence="9">
    <location>
        <begin position="462"/>
        <end position="479"/>
    </location>
</feature>
<feature type="domain" description="Methyltransferase type 11" evidence="11">
    <location>
        <begin position="47"/>
        <end position="136"/>
    </location>
</feature>
<evidence type="ECO:0000256" key="9">
    <source>
        <dbReference type="SAM" id="Phobius"/>
    </source>
</evidence>
<keyword evidence="8 9" id="KW-0472">Membrane</keyword>
<name>A0A1X2LRQ5_9MYCO</name>
<dbReference type="SUPFAM" id="SSF53335">
    <property type="entry name" value="S-adenosyl-L-methionine-dependent methyltransferases"/>
    <property type="match status" value="1"/>
</dbReference>
<evidence type="ECO:0000256" key="2">
    <source>
        <dbReference type="ARBA" id="ARBA00022475"/>
    </source>
</evidence>
<dbReference type="Proteomes" id="UP000193247">
    <property type="component" value="Unassembled WGS sequence"/>
</dbReference>
<dbReference type="EMBL" id="NCXP01000025">
    <property type="protein sequence ID" value="OSC39393.1"/>
    <property type="molecule type" value="Genomic_DNA"/>
</dbReference>
<dbReference type="InterPro" id="IPR050256">
    <property type="entry name" value="Glycosyltransferase_2"/>
</dbReference>
<dbReference type="Gene3D" id="3.90.550.10">
    <property type="entry name" value="Spore Coat Polysaccharide Biosynthesis Protein SpsA, Chain A"/>
    <property type="match status" value="1"/>
</dbReference>
<dbReference type="SUPFAM" id="SSF53448">
    <property type="entry name" value="Nucleotide-diphospho-sugar transferases"/>
    <property type="match status" value="1"/>
</dbReference>
<evidence type="ECO:0000256" key="6">
    <source>
        <dbReference type="ARBA" id="ARBA00022985"/>
    </source>
</evidence>
<evidence type="ECO:0000256" key="1">
    <source>
        <dbReference type="ARBA" id="ARBA00006739"/>
    </source>
</evidence>
<evidence type="ECO:0000256" key="8">
    <source>
        <dbReference type="ARBA" id="ARBA00023136"/>
    </source>
</evidence>
<dbReference type="CDD" id="cd02440">
    <property type="entry name" value="AdoMet_MTases"/>
    <property type="match status" value="1"/>
</dbReference>
<dbReference type="InterPro" id="IPR029063">
    <property type="entry name" value="SAM-dependent_MTases_sf"/>
</dbReference>
<dbReference type="GO" id="GO:0009103">
    <property type="term" value="P:lipopolysaccharide biosynthetic process"/>
    <property type="evidence" value="ECO:0007669"/>
    <property type="project" value="UniProtKB-KW"/>
</dbReference>
<dbReference type="GO" id="GO:0099621">
    <property type="term" value="F:undecaprenyl-phosphate 4-deoxy-4-formamido-L-arabinose transferase activity"/>
    <property type="evidence" value="ECO:0007669"/>
    <property type="project" value="TreeGrafter"/>
</dbReference>
<comment type="caution">
    <text evidence="12">The sequence shown here is derived from an EMBL/GenBank/DDBJ whole genome shotgun (WGS) entry which is preliminary data.</text>
</comment>
<keyword evidence="4 12" id="KW-0808">Transferase</keyword>
<keyword evidence="2" id="KW-1003">Cell membrane</keyword>
<evidence type="ECO:0000259" key="11">
    <source>
        <dbReference type="Pfam" id="PF08241"/>
    </source>
</evidence>
<feature type="domain" description="Glycosyltransferase 2-like" evidence="10">
    <location>
        <begin position="233"/>
        <end position="398"/>
    </location>
</feature>
<organism evidence="12 13">
    <name type="scientific">Mycobacterium decipiens</name>
    <dbReference type="NCBI Taxonomy" id="1430326"/>
    <lineage>
        <taxon>Bacteria</taxon>
        <taxon>Bacillati</taxon>
        <taxon>Actinomycetota</taxon>
        <taxon>Actinomycetes</taxon>
        <taxon>Mycobacteriales</taxon>
        <taxon>Mycobacteriaceae</taxon>
        <taxon>Mycobacterium</taxon>
    </lineage>
</organism>
<dbReference type="InterPro" id="IPR001173">
    <property type="entry name" value="Glyco_trans_2-like"/>
</dbReference>
<dbReference type="GO" id="GO:0008757">
    <property type="term" value="F:S-adenosylmethionine-dependent methyltransferase activity"/>
    <property type="evidence" value="ECO:0007669"/>
    <property type="project" value="InterPro"/>
</dbReference>
<keyword evidence="13" id="KW-1185">Reference proteome</keyword>
<dbReference type="Pfam" id="PF08241">
    <property type="entry name" value="Methyltransf_11"/>
    <property type="match status" value="1"/>
</dbReference>
<keyword evidence="3" id="KW-0328">Glycosyltransferase</keyword>
<comment type="similarity">
    <text evidence="1">Belongs to the glycosyltransferase 2 family.</text>
</comment>
<proteinExistence type="inferred from homology"/>
<dbReference type="PANTHER" id="PTHR48090">
    <property type="entry name" value="UNDECAPRENYL-PHOSPHATE 4-DEOXY-4-FORMAMIDO-L-ARABINOSE TRANSFERASE-RELATED"/>
    <property type="match status" value="1"/>
</dbReference>
<evidence type="ECO:0000313" key="13">
    <source>
        <dbReference type="Proteomes" id="UP000193247"/>
    </source>
</evidence>
<evidence type="ECO:0000256" key="4">
    <source>
        <dbReference type="ARBA" id="ARBA00022679"/>
    </source>
</evidence>
<gene>
    <name evidence="12" type="ORF">B8W66_17410</name>
</gene>
<dbReference type="Pfam" id="PF00535">
    <property type="entry name" value="Glycos_transf_2"/>
    <property type="match status" value="1"/>
</dbReference>
<evidence type="ECO:0000256" key="7">
    <source>
        <dbReference type="ARBA" id="ARBA00022989"/>
    </source>
</evidence>
<keyword evidence="5 9" id="KW-0812">Transmembrane</keyword>
<evidence type="ECO:0000259" key="10">
    <source>
        <dbReference type="Pfam" id="PF00535"/>
    </source>
</evidence>
<dbReference type="PANTHER" id="PTHR48090:SF3">
    <property type="entry name" value="UNDECAPRENYL-PHOSPHATE 4-DEOXY-4-FORMAMIDO-L-ARABINOSE TRANSFERASE"/>
    <property type="match status" value="1"/>
</dbReference>
<evidence type="ECO:0000313" key="12">
    <source>
        <dbReference type="EMBL" id="OSC39393.1"/>
    </source>
</evidence>
<keyword evidence="6" id="KW-0448">Lipopolysaccharide biosynthesis</keyword>
<dbReference type="GO" id="GO:0005886">
    <property type="term" value="C:plasma membrane"/>
    <property type="evidence" value="ECO:0007669"/>
    <property type="project" value="TreeGrafter"/>
</dbReference>
<reference evidence="12 13" key="1">
    <citation type="submission" date="2017-04" db="EMBL/GenBank/DDBJ databases">
        <title>The new phylogeny of genus Mycobacterium.</title>
        <authorList>
            <person name="Tortoli E."/>
            <person name="Trovato A."/>
            <person name="Cirillo D.M."/>
        </authorList>
    </citation>
    <scope>NUCLEOTIDE SEQUENCE [LARGE SCALE GENOMIC DNA]</scope>
    <source>
        <strain evidence="12 13">TBL 1200985</strain>
    </source>
</reference>
<dbReference type="STRING" id="1430326.B8W66_17410"/>
<evidence type="ECO:0000256" key="5">
    <source>
        <dbReference type="ARBA" id="ARBA00022692"/>
    </source>
</evidence>
<dbReference type="OrthoDB" id="9802632at2"/>
<accession>A0A1X2LRQ5</accession>
<evidence type="ECO:0000256" key="3">
    <source>
        <dbReference type="ARBA" id="ARBA00022676"/>
    </source>
</evidence>
<dbReference type="AlphaFoldDB" id="A0A1X2LRQ5"/>
<sequence>MRITGDADLRQLYRNRFGHHRESRSAIWRVLVDDFFQAWIKRSDTVVDLGCGYGEFLNHVRAAHRIGVDLNPDSANMLEPEVEFHQGRADDLGFLEDESVDVVFSSNLLEHLQSKAEVERTIAEVRRVLKPGGHFIALGPNIRFLSGDYWDFWDHAVPISDRSLAELLGIHHFEIVATYDRFLPYTTYSPLPKAPILVRLFLRSRLAWRVLGRQFLVRARKSRSEADFQRVVSVVVPVYNEGENIQVCVRRLAEALADTPHELLVCYDFDADTTLPALAAMPDRPSTVRLVRNALGKGVANALIAGFAAARGDVVVTSMADLSDPPSVIPLMAAKIREEGADIVSGSRYMPGGSQTGGPRLKTLMSRTAGLSLHYLGRLPTHDATTNFRAYSRRFLDDVAVQSVRGFEVGLELTTKAHLLGYRVDEVPSSWTDRTAGTSKFDLVGWLPAYLHWYGLAMRRPMLLWAGGGVAVLLATRLMRRCRFGTRGAAGRERLCH</sequence>
<dbReference type="Gene3D" id="3.40.50.150">
    <property type="entry name" value="Vaccinia Virus protein VP39"/>
    <property type="match status" value="1"/>
</dbReference>
<dbReference type="RefSeq" id="WP_085326520.1">
    <property type="nucleotide sequence ID" value="NZ_NCXP01000025.1"/>
</dbReference>
<keyword evidence="7 9" id="KW-1133">Transmembrane helix</keyword>